<feature type="domain" description="PAS" evidence="12">
    <location>
        <begin position="10"/>
        <end position="63"/>
    </location>
</feature>
<evidence type="ECO:0000256" key="4">
    <source>
        <dbReference type="ARBA" id="ARBA00022679"/>
    </source>
</evidence>
<feature type="modified residue" description="4-aspartylphosphate" evidence="9">
    <location>
        <position position="680"/>
    </location>
</feature>
<dbReference type="PROSITE" id="PS50109">
    <property type="entry name" value="HIS_KIN"/>
    <property type="match status" value="1"/>
</dbReference>
<dbReference type="GO" id="GO:0000155">
    <property type="term" value="F:phosphorelay sensor kinase activity"/>
    <property type="evidence" value="ECO:0007669"/>
    <property type="project" value="InterPro"/>
</dbReference>
<dbReference type="InterPro" id="IPR001789">
    <property type="entry name" value="Sig_transdc_resp-reg_receiver"/>
</dbReference>
<dbReference type="SMART" id="SM00387">
    <property type="entry name" value="HATPase_c"/>
    <property type="match status" value="1"/>
</dbReference>
<gene>
    <name evidence="14" type="ORF">SOIL9_80180</name>
</gene>
<evidence type="ECO:0000313" key="15">
    <source>
        <dbReference type="Proteomes" id="UP000464178"/>
    </source>
</evidence>
<dbReference type="EMBL" id="LR593886">
    <property type="protein sequence ID" value="VTS00933.1"/>
    <property type="molecule type" value="Genomic_DNA"/>
</dbReference>
<dbReference type="InterPro" id="IPR036097">
    <property type="entry name" value="HisK_dim/P_sf"/>
</dbReference>
<dbReference type="SMART" id="SM00091">
    <property type="entry name" value="PAS"/>
    <property type="match status" value="3"/>
</dbReference>
<dbReference type="AlphaFoldDB" id="A0A6P2DK74"/>
<evidence type="ECO:0000256" key="2">
    <source>
        <dbReference type="ARBA" id="ARBA00012438"/>
    </source>
</evidence>
<dbReference type="Pfam" id="PF08447">
    <property type="entry name" value="PAS_3"/>
    <property type="match status" value="1"/>
</dbReference>
<feature type="domain" description="PAC" evidence="13">
    <location>
        <begin position="201"/>
        <end position="253"/>
    </location>
</feature>
<dbReference type="InterPro" id="IPR035965">
    <property type="entry name" value="PAS-like_dom_sf"/>
</dbReference>
<evidence type="ECO:0000259" key="12">
    <source>
        <dbReference type="PROSITE" id="PS50112"/>
    </source>
</evidence>
<feature type="domain" description="PAS" evidence="12">
    <location>
        <begin position="127"/>
        <end position="197"/>
    </location>
</feature>
<dbReference type="InterPro" id="IPR000014">
    <property type="entry name" value="PAS"/>
</dbReference>
<proteinExistence type="predicted"/>
<dbReference type="Gene3D" id="3.30.450.20">
    <property type="entry name" value="PAS domain"/>
    <property type="match status" value="3"/>
</dbReference>
<keyword evidence="6 14" id="KW-0418">Kinase</keyword>
<dbReference type="Pfam" id="PF00512">
    <property type="entry name" value="HisKA"/>
    <property type="match status" value="1"/>
</dbReference>
<evidence type="ECO:0000256" key="6">
    <source>
        <dbReference type="ARBA" id="ARBA00022777"/>
    </source>
</evidence>
<evidence type="ECO:0000256" key="9">
    <source>
        <dbReference type="PROSITE-ProRule" id="PRU00169"/>
    </source>
</evidence>
<dbReference type="SMART" id="SM00388">
    <property type="entry name" value="HisKA"/>
    <property type="match status" value="1"/>
</dbReference>
<evidence type="ECO:0000256" key="1">
    <source>
        <dbReference type="ARBA" id="ARBA00000085"/>
    </source>
</evidence>
<dbReference type="PANTHER" id="PTHR43065">
    <property type="entry name" value="SENSOR HISTIDINE KINASE"/>
    <property type="match status" value="1"/>
</dbReference>
<dbReference type="CDD" id="cd00130">
    <property type="entry name" value="PAS"/>
    <property type="match status" value="3"/>
</dbReference>
<dbReference type="PROSITE" id="PS50113">
    <property type="entry name" value="PAC"/>
    <property type="match status" value="1"/>
</dbReference>
<dbReference type="InterPro" id="IPR013655">
    <property type="entry name" value="PAS_fold_3"/>
</dbReference>
<keyword evidence="4" id="KW-0808">Transferase</keyword>
<accession>A0A6P2DK74</accession>
<evidence type="ECO:0000259" key="11">
    <source>
        <dbReference type="PROSITE" id="PS50110"/>
    </source>
</evidence>
<evidence type="ECO:0000313" key="14">
    <source>
        <dbReference type="EMBL" id="VTS00933.1"/>
    </source>
</evidence>
<dbReference type="PROSITE" id="PS50110">
    <property type="entry name" value="RESPONSE_REGULATORY"/>
    <property type="match status" value="1"/>
</dbReference>
<dbReference type="InterPro" id="IPR003661">
    <property type="entry name" value="HisK_dim/P_dom"/>
</dbReference>
<keyword evidence="8" id="KW-0902">Two-component regulatory system</keyword>
<dbReference type="CDD" id="cd00082">
    <property type="entry name" value="HisKA"/>
    <property type="match status" value="1"/>
</dbReference>
<dbReference type="InterPro" id="IPR005467">
    <property type="entry name" value="His_kinase_dom"/>
</dbReference>
<evidence type="ECO:0000256" key="3">
    <source>
        <dbReference type="ARBA" id="ARBA00022553"/>
    </source>
</evidence>
<feature type="domain" description="Response regulatory" evidence="11">
    <location>
        <begin position="629"/>
        <end position="744"/>
    </location>
</feature>
<dbReference type="GO" id="GO:0005524">
    <property type="term" value="F:ATP binding"/>
    <property type="evidence" value="ECO:0007669"/>
    <property type="project" value="UniProtKB-KW"/>
</dbReference>
<sequence>MTPTMTPNTVPDEFRRLLDSTSDPIVIADEAGGIAFVNTRAERQFGYARAELLGQSAEVLVPEWFQIEDRADFGPKGPRPLFGRRKDGTEFPARVTRGPVRLDGRFVFAVVTDTSARTSPEPASHGGEELFRGIFEHAGVPTALTDTENRFVRVNAAFARMFGYFQADMVGMSAAELIHPDDLHEALTTGKILLAGGRQQVQTETRYRHRSGHIVWGLTSVSLVRGPSGRAPVYLNQIQDVTAQKLVEGEARLSAARSRAFFSAAAVGMVEVAADARVLWANDAFCQMIGYSLAELNEMPGTEVLFPEDRAGVLAQYGEVAAGRVRSYEADRRYRRKDGSVLRARVSVVAQTGTEGPARVAIVVTETERKDGDAPVPPAQKAESVEQRIGGLAHDLNNLLTVINGYAEMLADRIQNTDPTYQLAQGAASACQRAANLTRQLLASSRRAAVAPKLLDLNETVLQSTQLLRHLLGPGVEVSTNLAGSPSSVKADPAQVEQLILNLAINAKDAMPRGGQLAIETRCVQLRDEDRGTHADLAPGEYVQLTVSDTGAGMTDEVKARAFEPFFTTKEVGKGTGLGLSVVHGVVKQCGGWVSVESELGVGTAFKILLPAVAPVTGSVRLVSRPTGAVLLVENESETRELARLVLEGQGYRVLEAVSGADALRIAQEHTGPIELLVTDVALPEMSGRAVADILRGRHPAIKVLYVAGTADDLAARRSAIGADALLQKPFTPLSLAHKVRTVLGSSA</sequence>
<evidence type="ECO:0000256" key="5">
    <source>
        <dbReference type="ARBA" id="ARBA00022741"/>
    </source>
</evidence>
<dbReference type="InterPro" id="IPR004358">
    <property type="entry name" value="Sig_transdc_His_kin-like_C"/>
</dbReference>
<dbReference type="InterPro" id="IPR001610">
    <property type="entry name" value="PAC"/>
</dbReference>
<dbReference type="Pfam" id="PF00989">
    <property type="entry name" value="PAS"/>
    <property type="match status" value="2"/>
</dbReference>
<dbReference type="InterPro" id="IPR003594">
    <property type="entry name" value="HATPase_dom"/>
</dbReference>
<keyword evidence="3 9" id="KW-0597">Phosphoprotein</keyword>
<comment type="catalytic activity">
    <reaction evidence="1">
        <text>ATP + protein L-histidine = ADP + protein N-phospho-L-histidine.</text>
        <dbReference type="EC" id="2.7.13.3"/>
    </reaction>
</comment>
<dbReference type="Gene3D" id="3.40.50.2300">
    <property type="match status" value="1"/>
</dbReference>
<dbReference type="SUPFAM" id="SSF55874">
    <property type="entry name" value="ATPase domain of HSP90 chaperone/DNA topoisomerase II/histidine kinase"/>
    <property type="match status" value="1"/>
</dbReference>
<dbReference type="Gene3D" id="3.30.565.10">
    <property type="entry name" value="Histidine kinase-like ATPase, C-terminal domain"/>
    <property type="match status" value="1"/>
</dbReference>
<dbReference type="NCBIfam" id="TIGR00229">
    <property type="entry name" value="sensory_box"/>
    <property type="match status" value="3"/>
</dbReference>
<keyword evidence="5" id="KW-0547">Nucleotide-binding</keyword>
<dbReference type="KEGG" id="gms:SOIL9_80180"/>
<dbReference type="Pfam" id="PF00072">
    <property type="entry name" value="Response_reg"/>
    <property type="match status" value="1"/>
</dbReference>
<dbReference type="PANTHER" id="PTHR43065:SF42">
    <property type="entry name" value="TWO-COMPONENT SENSOR PPRA"/>
    <property type="match status" value="1"/>
</dbReference>
<keyword evidence="15" id="KW-1185">Reference proteome</keyword>
<dbReference type="SUPFAM" id="SSF47384">
    <property type="entry name" value="Homodimeric domain of signal transducing histidine kinase"/>
    <property type="match status" value="1"/>
</dbReference>
<dbReference type="InterPro" id="IPR000700">
    <property type="entry name" value="PAS-assoc_C"/>
</dbReference>
<dbReference type="PROSITE" id="PS50112">
    <property type="entry name" value="PAS"/>
    <property type="match status" value="3"/>
</dbReference>
<evidence type="ECO:0000259" key="10">
    <source>
        <dbReference type="PROSITE" id="PS50109"/>
    </source>
</evidence>
<name>A0A6P2DK74_9BACT</name>
<organism evidence="14 15">
    <name type="scientific">Gemmata massiliana</name>
    <dbReference type="NCBI Taxonomy" id="1210884"/>
    <lineage>
        <taxon>Bacteria</taxon>
        <taxon>Pseudomonadati</taxon>
        <taxon>Planctomycetota</taxon>
        <taxon>Planctomycetia</taxon>
        <taxon>Gemmatales</taxon>
        <taxon>Gemmataceae</taxon>
        <taxon>Gemmata</taxon>
    </lineage>
</organism>
<dbReference type="InterPro" id="IPR013767">
    <property type="entry name" value="PAS_fold"/>
</dbReference>
<dbReference type="CDD" id="cd00156">
    <property type="entry name" value="REC"/>
    <property type="match status" value="1"/>
</dbReference>
<dbReference type="SMART" id="SM00448">
    <property type="entry name" value="REC"/>
    <property type="match status" value="1"/>
</dbReference>
<protein>
    <recommendedName>
        <fullName evidence="2">histidine kinase</fullName>
        <ecNumber evidence="2">2.7.13.3</ecNumber>
    </recommendedName>
</protein>
<dbReference type="GO" id="GO:0006355">
    <property type="term" value="P:regulation of DNA-templated transcription"/>
    <property type="evidence" value="ECO:0007669"/>
    <property type="project" value="InterPro"/>
</dbReference>
<dbReference type="InterPro" id="IPR011006">
    <property type="entry name" value="CheY-like_superfamily"/>
</dbReference>
<evidence type="ECO:0000256" key="8">
    <source>
        <dbReference type="ARBA" id="ARBA00023012"/>
    </source>
</evidence>
<dbReference type="InterPro" id="IPR036890">
    <property type="entry name" value="HATPase_C_sf"/>
</dbReference>
<keyword evidence="7" id="KW-0067">ATP-binding</keyword>
<dbReference type="SUPFAM" id="SSF52172">
    <property type="entry name" value="CheY-like"/>
    <property type="match status" value="1"/>
</dbReference>
<feature type="domain" description="PAS" evidence="12">
    <location>
        <begin position="254"/>
        <end position="324"/>
    </location>
</feature>
<evidence type="ECO:0000256" key="7">
    <source>
        <dbReference type="ARBA" id="ARBA00022840"/>
    </source>
</evidence>
<dbReference type="EC" id="2.7.13.3" evidence="2"/>
<feature type="domain" description="Histidine kinase" evidence="10">
    <location>
        <begin position="391"/>
        <end position="614"/>
    </location>
</feature>
<dbReference type="SUPFAM" id="SSF55785">
    <property type="entry name" value="PYP-like sensor domain (PAS domain)"/>
    <property type="match status" value="3"/>
</dbReference>
<dbReference type="Gene3D" id="1.10.287.130">
    <property type="match status" value="1"/>
</dbReference>
<dbReference type="Pfam" id="PF02518">
    <property type="entry name" value="HATPase_c"/>
    <property type="match status" value="1"/>
</dbReference>
<evidence type="ECO:0000259" key="13">
    <source>
        <dbReference type="PROSITE" id="PS50113"/>
    </source>
</evidence>
<dbReference type="Proteomes" id="UP000464178">
    <property type="component" value="Chromosome"/>
</dbReference>
<dbReference type="PRINTS" id="PR00344">
    <property type="entry name" value="BCTRLSENSOR"/>
</dbReference>
<reference evidence="14 15" key="1">
    <citation type="submission" date="2019-05" db="EMBL/GenBank/DDBJ databases">
        <authorList>
            <consortium name="Science for Life Laboratories"/>
        </authorList>
    </citation>
    <scope>NUCLEOTIDE SEQUENCE [LARGE SCALE GENOMIC DNA]</scope>
    <source>
        <strain evidence="14">Soil9</strain>
    </source>
</reference>
<dbReference type="SMART" id="SM00086">
    <property type="entry name" value="PAC"/>
    <property type="match status" value="3"/>
</dbReference>